<dbReference type="Pfam" id="PF14700">
    <property type="entry name" value="RPOL_N"/>
    <property type="match status" value="1"/>
</dbReference>
<dbReference type="EMBL" id="JAAWWB010000034">
    <property type="protein sequence ID" value="KAG6741890.1"/>
    <property type="molecule type" value="Genomic_DNA"/>
</dbReference>
<evidence type="ECO:0000313" key="3">
    <source>
        <dbReference type="EMBL" id="KAG6741890.1"/>
    </source>
</evidence>
<dbReference type="GO" id="GO:0003677">
    <property type="term" value="F:DNA binding"/>
    <property type="evidence" value="ECO:0007669"/>
    <property type="project" value="InterPro"/>
</dbReference>
<dbReference type="InterPro" id="IPR029262">
    <property type="entry name" value="RPOL_N"/>
</dbReference>
<comment type="caution">
    <text evidence="3">The sequence shown here is derived from an EMBL/GenBank/DDBJ whole genome shotgun (WGS) entry which is preliminary data.</text>
</comment>
<protein>
    <recommendedName>
        <fullName evidence="2">DNA-directed RNA polymerase N-terminal domain-containing protein</fullName>
    </recommendedName>
</protein>
<keyword evidence="4" id="KW-1185">Reference proteome</keyword>
<dbReference type="PANTHER" id="PTHR10102:SF24">
    <property type="entry name" value="DNA-DIRECTED RNA POLYMERASE"/>
    <property type="match status" value="1"/>
</dbReference>
<organism evidence="3 4">
    <name type="scientific">Populus tomentosa</name>
    <name type="common">Chinese white poplar</name>
    <dbReference type="NCBI Taxonomy" id="118781"/>
    <lineage>
        <taxon>Eukaryota</taxon>
        <taxon>Viridiplantae</taxon>
        <taxon>Streptophyta</taxon>
        <taxon>Embryophyta</taxon>
        <taxon>Tracheophyta</taxon>
        <taxon>Spermatophyta</taxon>
        <taxon>Magnoliopsida</taxon>
        <taxon>eudicotyledons</taxon>
        <taxon>Gunneridae</taxon>
        <taxon>Pentapetalae</taxon>
        <taxon>rosids</taxon>
        <taxon>fabids</taxon>
        <taxon>Malpighiales</taxon>
        <taxon>Salicaceae</taxon>
        <taxon>Saliceae</taxon>
        <taxon>Populus</taxon>
    </lineage>
</organism>
<sequence length="305" mass="34397">MGKPNFIFLRNSDSTNGNRCAGFFPRGYVSVAEAVSSIDVEDNVSGADEVRELQPEMRKEEQHFRRRRLHANPGIGSRKHRVLRRRQVKIEVEAWELATKEYKELCRMLNGKTTKKKEKANDSKNGVEGESPAVMKEQEDLRKKVTDLIKKQKLPAVRKIVKGKDASKPWNVDARAKVGSRLIELLLQTAYIQPPCDQLADSPSEPRPAFVHTFRTVSYENKKGAKKYGVIQCDPLVLKGLEKTVITILIGKTTHALEYEEASVAASAIQPIAFKSDKLPSAFGCKLPIRTEIPGHTFYQQKEKI</sequence>
<evidence type="ECO:0000259" key="2">
    <source>
        <dbReference type="SMART" id="SM01311"/>
    </source>
</evidence>
<dbReference type="Proteomes" id="UP000886885">
    <property type="component" value="Chromosome 17D"/>
</dbReference>
<dbReference type="GO" id="GO:0006390">
    <property type="term" value="P:mitochondrial transcription"/>
    <property type="evidence" value="ECO:0007669"/>
    <property type="project" value="TreeGrafter"/>
</dbReference>
<dbReference type="OrthoDB" id="276422at2759"/>
<feature type="region of interest" description="Disordered" evidence="1">
    <location>
        <begin position="114"/>
        <end position="138"/>
    </location>
</feature>
<dbReference type="PANTHER" id="PTHR10102">
    <property type="entry name" value="DNA-DIRECTED RNA POLYMERASE, MITOCHONDRIAL"/>
    <property type="match status" value="1"/>
</dbReference>
<evidence type="ECO:0000256" key="1">
    <source>
        <dbReference type="SAM" id="MobiDB-lite"/>
    </source>
</evidence>
<dbReference type="GO" id="GO:0034245">
    <property type="term" value="C:mitochondrial DNA-directed RNA polymerase complex"/>
    <property type="evidence" value="ECO:0007669"/>
    <property type="project" value="TreeGrafter"/>
</dbReference>
<dbReference type="AlphaFoldDB" id="A0A8X8C5L9"/>
<proteinExistence type="predicted"/>
<reference evidence="3" key="1">
    <citation type="journal article" date="2020" name="bioRxiv">
        <title>Hybrid origin of Populus tomentosa Carr. identified through genome sequencing and phylogenomic analysis.</title>
        <authorList>
            <person name="An X."/>
            <person name="Gao K."/>
            <person name="Chen Z."/>
            <person name="Li J."/>
            <person name="Yang X."/>
            <person name="Yang X."/>
            <person name="Zhou J."/>
            <person name="Guo T."/>
            <person name="Zhao T."/>
            <person name="Huang S."/>
            <person name="Miao D."/>
            <person name="Khan W.U."/>
            <person name="Rao P."/>
            <person name="Ye M."/>
            <person name="Lei B."/>
            <person name="Liao W."/>
            <person name="Wang J."/>
            <person name="Ji L."/>
            <person name="Li Y."/>
            <person name="Guo B."/>
            <person name="Mustafa N.S."/>
            <person name="Li S."/>
            <person name="Yun Q."/>
            <person name="Keller S.R."/>
            <person name="Mao J."/>
            <person name="Zhang R."/>
            <person name="Strauss S.H."/>
        </authorList>
    </citation>
    <scope>NUCLEOTIDE SEQUENCE</scope>
    <source>
        <strain evidence="3">GM15</strain>
        <tissue evidence="3">Leaf</tissue>
    </source>
</reference>
<name>A0A8X8C5L9_POPTO</name>
<evidence type="ECO:0000313" key="4">
    <source>
        <dbReference type="Proteomes" id="UP000886885"/>
    </source>
</evidence>
<dbReference type="InterPro" id="IPR002092">
    <property type="entry name" value="DNA-dir_Rpol_phage-type"/>
</dbReference>
<accession>A0A8X8C5L9</accession>
<dbReference type="GO" id="GO:0003899">
    <property type="term" value="F:DNA-directed RNA polymerase activity"/>
    <property type="evidence" value="ECO:0007669"/>
    <property type="project" value="InterPro"/>
</dbReference>
<dbReference type="SMART" id="SM01311">
    <property type="entry name" value="RPOL_N"/>
    <property type="match status" value="1"/>
</dbReference>
<gene>
    <name evidence="3" type="ORF">POTOM_055170</name>
</gene>
<feature type="domain" description="DNA-directed RNA polymerase N-terminal" evidence="2">
    <location>
        <begin position="33"/>
        <end position="285"/>
    </location>
</feature>